<dbReference type="Proteomes" id="UP000578352">
    <property type="component" value="Unassembled WGS sequence"/>
</dbReference>
<name>A0A853CNG3_9MICO</name>
<evidence type="ECO:0000256" key="1">
    <source>
        <dbReference type="SAM" id="Phobius"/>
    </source>
</evidence>
<comment type="caution">
    <text evidence="2">The sequence shown here is derived from an EMBL/GenBank/DDBJ whole genome shotgun (WGS) entry which is preliminary data.</text>
</comment>
<keyword evidence="1" id="KW-0472">Membrane</keyword>
<keyword evidence="1" id="KW-1133">Transmembrane helix</keyword>
<organism evidence="2 3">
    <name type="scientific">Leifsonia shinshuensis</name>
    <dbReference type="NCBI Taxonomy" id="150026"/>
    <lineage>
        <taxon>Bacteria</taxon>
        <taxon>Bacillati</taxon>
        <taxon>Actinomycetota</taxon>
        <taxon>Actinomycetes</taxon>
        <taxon>Micrococcales</taxon>
        <taxon>Microbacteriaceae</taxon>
        <taxon>Leifsonia</taxon>
    </lineage>
</organism>
<accession>A0A853CNG3</accession>
<proteinExistence type="predicted"/>
<dbReference type="RefSeq" id="WP_179604438.1">
    <property type="nucleotide sequence ID" value="NZ_BAABEH010000001.1"/>
</dbReference>
<keyword evidence="1" id="KW-0812">Transmembrane</keyword>
<sequence>MSADAGTATRTVRRGLTRRRVSAALVGVAVLGLLAGCDLIAPQDTKYIQETATGVNGDIGPIFIGNAVLLTKHSSSLASLVATLVNQGTSSEDVRIVTHAGSETVTVKASESVQVGTPDGETVTFDGLGAQPGSLAPVTFQTSTMTETLEVPVLDGSLPQYQNLVP</sequence>
<feature type="transmembrane region" description="Helical" evidence="1">
    <location>
        <begin position="21"/>
        <end position="41"/>
    </location>
</feature>
<protein>
    <recommendedName>
        <fullName evidence="4">DNA modification methylase</fullName>
    </recommendedName>
</protein>
<reference evidence="2 3" key="1">
    <citation type="submission" date="2020-07" db="EMBL/GenBank/DDBJ databases">
        <title>Sequencing the genomes of 1000 actinobacteria strains.</title>
        <authorList>
            <person name="Klenk H.-P."/>
        </authorList>
    </citation>
    <scope>NUCLEOTIDE SEQUENCE [LARGE SCALE GENOMIC DNA]</scope>
    <source>
        <strain evidence="2 3">DSM 15165</strain>
    </source>
</reference>
<dbReference type="EMBL" id="JACCFL010000001">
    <property type="protein sequence ID" value="NYJ22386.1"/>
    <property type="molecule type" value="Genomic_DNA"/>
</dbReference>
<gene>
    <name evidence="2" type="ORF">HNR13_000673</name>
</gene>
<evidence type="ECO:0000313" key="3">
    <source>
        <dbReference type="Proteomes" id="UP000578352"/>
    </source>
</evidence>
<dbReference type="AlphaFoldDB" id="A0A853CNG3"/>
<evidence type="ECO:0008006" key="4">
    <source>
        <dbReference type="Google" id="ProtNLM"/>
    </source>
</evidence>
<evidence type="ECO:0000313" key="2">
    <source>
        <dbReference type="EMBL" id="NYJ22386.1"/>
    </source>
</evidence>